<dbReference type="PROSITE" id="PS51257">
    <property type="entry name" value="PROKAR_LIPOPROTEIN"/>
    <property type="match status" value="1"/>
</dbReference>
<evidence type="ECO:0000259" key="2">
    <source>
        <dbReference type="Pfam" id="PF20037"/>
    </source>
</evidence>
<feature type="signal peptide" evidence="1">
    <location>
        <begin position="1"/>
        <end position="24"/>
    </location>
</feature>
<dbReference type="PATRIC" id="fig|1430.6.peg.2131"/>
<evidence type="ECO:0000313" key="3">
    <source>
        <dbReference type="EMBL" id="AND28511.1"/>
    </source>
</evidence>
<protein>
    <recommendedName>
        <fullName evidence="2">DUF6440 domain-containing protein</fullName>
    </recommendedName>
</protein>
<evidence type="ECO:0000256" key="1">
    <source>
        <dbReference type="SAM" id="SignalP"/>
    </source>
</evidence>
<feature type="domain" description="DUF6440" evidence="2">
    <location>
        <begin position="28"/>
        <end position="76"/>
    </location>
</feature>
<geneLocation type="plasmid" evidence="3">
    <name>pAM65-52-3-235K</name>
</geneLocation>
<dbReference type="EMBL" id="CP013278">
    <property type="protein sequence ID" value="AND28511.1"/>
    <property type="molecule type" value="Genomic_DNA"/>
</dbReference>
<gene>
    <name evidence="3" type="ORF">ATN07_32815</name>
</gene>
<proteinExistence type="predicted"/>
<dbReference type="AlphaFoldDB" id="A0A161J340"/>
<dbReference type="InterPro" id="IPR045515">
    <property type="entry name" value="DUF6440"/>
</dbReference>
<reference evidence="3" key="1">
    <citation type="journal article" date="2017" name="Res. Microbiol.">
        <title>Comparative genomics of extrachromosomal elements in Bacillus thuringiensis subsp. israelensis.</title>
        <authorList>
            <person name="Bolotin A."/>
            <person name="Gillis A."/>
            <person name="Sanchis V."/>
            <person name="Nielsen-LeRoux C."/>
            <person name="Mahillon J."/>
            <person name="Lereclus D."/>
            <person name="Sorokin A."/>
        </authorList>
    </citation>
    <scope>NUCLEOTIDE SEQUENCE</scope>
    <source>
        <strain evidence="3">AM65-52</strain>
        <plasmid evidence="3">pAM65-52-3-235K</plasmid>
    </source>
</reference>
<accession>A0A161J340</accession>
<dbReference type="Pfam" id="PF20037">
    <property type="entry name" value="DUF6440"/>
    <property type="match status" value="1"/>
</dbReference>
<name>A0A161J340_BACTI</name>
<organism evidence="3">
    <name type="scientific">Bacillus thuringiensis subsp. israelensis</name>
    <dbReference type="NCBI Taxonomy" id="1430"/>
    <lineage>
        <taxon>Bacteria</taxon>
        <taxon>Bacillati</taxon>
        <taxon>Bacillota</taxon>
        <taxon>Bacilli</taxon>
        <taxon>Bacillales</taxon>
        <taxon>Bacillaceae</taxon>
        <taxon>Bacillus</taxon>
        <taxon>Bacillus cereus group</taxon>
    </lineage>
</organism>
<keyword evidence="3" id="KW-0614">Plasmid</keyword>
<sequence length="79" mass="8265">MKKSIGIVLLGVMLLGACESSAGASLGRLKVIGEDKIASDITIFEDTATGCQFMNTNQGYAASITPILTPEGKPYCPKK</sequence>
<dbReference type="RefSeq" id="WP_000748200.1">
    <property type="nucleotide sequence ID" value="NZ_CP013278.1"/>
</dbReference>
<feature type="chain" id="PRO_5041044653" description="DUF6440 domain-containing protein" evidence="1">
    <location>
        <begin position="25"/>
        <end position="79"/>
    </location>
</feature>
<keyword evidence="1" id="KW-0732">Signal</keyword>